<name>A0A8S9R9S7_BRACR</name>
<evidence type="ECO:0000313" key="2">
    <source>
        <dbReference type="Proteomes" id="UP000712600"/>
    </source>
</evidence>
<dbReference type="EMBL" id="QGKX02000996">
    <property type="protein sequence ID" value="KAF3560359.1"/>
    <property type="molecule type" value="Genomic_DNA"/>
</dbReference>
<evidence type="ECO:0000313" key="1">
    <source>
        <dbReference type="EMBL" id="KAF3560359.1"/>
    </source>
</evidence>
<organism evidence="1 2">
    <name type="scientific">Brassica cretica</name>
    <name type="common">Mustard</name>
    <dbReference type="NCBI Taxonomy" id="69181"/>
    <lineage>
        <taxon>Eukaryota</taxon>
        <taxon>Viridiplantae</taxon>
        <taxon>Streptophyta</taxon>
        <taxon>Embryophyta</taxon>
        <taxon>Tracheophyta</taxon>
        <taxon>Spermatophyta</taxon>
        <taxon>Magnoliopsida</taxon>
        <taxon>eudicotyledons</taxon>
        <taxon>Gunneridae</taxon>
        <taxon>Pentapetalae</taxon>
        <taxon>rosids</taxon>
        <taxon>malvids</taxon>
        <taxon>Brassicales</taxon>
        <taxon>Brassicaceae</taxon>
        <taxon>Brassiceae</taxon>
        <taxon>Brassica</taxon>
    </lineage>
</organism>
<protein>
    <submittedName>
        <fullName evidence="1">Uncharacterized protein</fullName>
    </submittedName>
</protein>
<dbReference type="AlphaFoldDB" id="A0A8S9R9S7"/>
<gene>
    <name evidence="1" type="ORF">F2Q69_00013580</name>
</gene>
<accession>A0A8S9R9S7</accession>
<dbReference type="Proteomes" id="UP000712600">
    <property type="component" value="Unassembled WGS sequence"/>
</dbReference>
<proteinExistence type="predicted"/>
<sequence>MVAILILERDENEDLHDQEDTLKIHMKKLETQVVQTEEAVKKQETFIKGNEARKYHMNAIREDDFWQVVKEEKL</sequence>
<comment type="caution">
    <text evidence="1">The sequence shown here is derived from an EMBL/GenBank/DDBJ whole genome shotgun (WGS) entry which is preliminary data.</text>
</comment>
<reference evidence="1" key="1">
    <citation type="submission" date="2019-12" db="EMBL/GenBank/DDBJ databases">
        <title>Genome sequencing and annotation of Brassica cretica.</title>
        <authorList>
            <person name="Studholme D.J."/>
            <person name="Sarris P."/>
        </authorList>
    </citation>
    <scope>NUCLEOTIDE SEQUENCE</scope>
    <source>
        <strain evidence="1">PFS-109/04</strain>
        <tissue evidence="1">Leaf</tissue>
    </source>
</reference>